<keyword evidence="8 14" id="KW-1133">Transmembrane helix</keyword>
<dbReference type="GO" id="GO:0030148">
    <property type="term" value="P:sphingolipid biosynthetic process"/>
    <property type="evidence" value="ECO:0007669"/>
    <property type="project" value="TreeGrafter"/>
</dbReference>
<comment type="pathway">
    <text evidence="2 14">Lipid metabolism; fatty acid biosynthesis.</text>
</comment>
<evidence type="ECO:0000256" key="4">
    <source>
        <dbReference type="ARBA" id="ARBA00013122"/>
    </source>
</evidence>
<dbReference type="Pfam" id="PF04387">
    <property type="entry name" value="PTPLA"/>
    <property type="match status" value="1"/>
</dbReference>
<dbReference type="UniPathway" id="UPA00094"/>
<keyword evidence="10 14" id="KW-0472">Membrane</keyword>
<comment type="function">
    <text evidence="14">Catalyzes the third of the four reactions of the long-chain fatty acids elongation cycle. This endoplasmic reticulum-bound enzymatic process, allows the addition of two carbons to the chain of long- and very long-chain fatty acids/VLCFAs per cycle. This enzyme catalyzes the dehydration of the 3-hydroxyacyl-CoA intermediate into trans-2,3-enoyl-CoA, within each cycle of fatty acid elongation. Thereby, it participates to the production of VLCFAs of different chain lengths that are involved in multiple biological processes as precursors of membrane lipids and lipid mediators.</text>
</comment>
<comment type="catalytic activity">
    <reaction evidence="13 14">
        <text>a very-long-chain (3R)-3-hydroxyacyl-CoA = a very-long-chain (2E)-enoyl-CoA + H2O</text>
        <dbReference type="Rhea" id="RHEA:45812"/>
        <dbReference type="ChEBI" id="CHEBI:15377"/>
        <dbReference type="ChEBI" id="CHEBI:83728"/>
        <dbReference type="ChEBI" id="CHEBI:85440"/>
        <dbReference type="EC" id="4.2.1.134"/>
    </reaction>
</comment>
<evidence type="ECO:0000256" key="12">
    <source>
        <dbReference type="ARBA" id="ARBA00023239"/>
    </source>
</evidence>
<dbReference type="PANTHER" id="PTHR11035">
    <property type="entry name" value="VERY-LONG-CHAIN (3R)-3-HYDROXYACYL-COA DEHYDRATASE"/>
    <property type="match status" value="1"/>
</dbReference>
<keyword evidence="5 14" id="KW-0444">Lipid biosynthesis</keyword>
<dbReference type="WBParaSite" id="MCU_006225-RA">
    <property type="protein sequence ID" value="MCU_006225-RA"/>
    <property type="gene ID" value="MCU_006225"/>
</dbReference>
<comment type="subcellular location">
    <subcellularLocation>
        <location evidence="14">Endoplasmic reticulum membrane</location>
        <topology evidence="14">Multi-pass membrane protein</topology>
    </subcellularLocation>
    <subcellularLocation>
        <location evidence="1">Membrane</location>
        <topology evidence="1">Multi-pass membrane protein</topology>
    </subcellularLocation>
</comment>
<keyword evidence="12 14" id="KW-0456">Lyase</keyword>
<dbReference type="InterPro" id="IPR007482">
    <property type="entry name" value="Tyr_Pase-like_PTPLA"/>
</dbReference>
<feature type="transmembrane region" description="Helical" evidence="14">
    <location>
        <begin position="69"/>
        <end position="87"/>
    </location>
</feature>
<sequence>MSSLIKAYLAFYNGVQFTGWTWALFLALFSHGRKTDLDCERVLRIFQTLAILEVFHALLRLVRSTPFTTAIQIASRIFVLWGVLYLYPEVKEHAYVNKMMLVSWCFADATRYLYYFVNIFIETPGLLTFLRYNLFLVLYPTGIMGEISNIFYSLPHAAHRPWIGITMPNSLNFGFSTFGVYCVLLVLYIPGAPLMYSHMLAQRRKIMGHKKKSS</sequence>
<feature type="transmembrane region" description="Helical" evidence="14">
    <location>
        <begin position="7"/>
        <end position="30"/>
    </location>
</feature>
<keyword evidence="14" id="KW-0256">Endoplasmic reticulum</keyword>
<evidence type="ECO:0000256" key="3">
    <source>
        <dbReference type="ARBA" id="ARBA00007811"/>
    </source>
</evidence>
<dbReference type="GO" id="GO:0030497">
    <property type="term" value="P:fatty acid elongation"/>
    <property type="evidence" value="ECO:0007669"/>
    <property type="project" value="TreeGrafter"/>
</dbReference>
<proteinExistence type="inferred from homology"/>
<feature type="transmembrane region" description="Helical" evidence="14">
    <location>
        <begin position="173"/>
        <end position="196"/>
    </location>
</feature>
<evidence type="ECO:0000256" key="6">
    <source>
        <dbReference type="ARBA" id="ARBA00022692"/>
    </source>
</evidence>
<evidence type="ECO:0000256" key="11">
    <source>
        <dbReference type="ARBA" id="ARBA00023160"/>
    </source>
</evidence>
<dbReference type="GO" id="GO:0042761">
    <property type="term" value="P:very long-chain fatty acid biosynthetic process"/>
    <property type="evidence" value="ECO:0007669"/>
    <property type="project" value="TreeGrafter"/>
</dbReference>
<comment type="similarity">
    <text evidence="3 14">Belongs to the very long-chain fatty acids dehydratase HACD family.</text>
</comment>
<organism evidence="15">
    <name type="scientific">Mesocestoides corti</name>
    <name type="common">Flatworm</name>
    <dbReference type="NCBI Taxonomy" id="53468"/>
    <lineage>
        <taxon>Eukaryota</taxon>
        <taxon>Metazoa</taxon>
        <taxon>Spiralia</taxon>
        <taxon>Lophotrochozoa</taxon>
        <taxon>Platyhelminthes</taxon>
        <taxon>Cestoda</taxon>
        <taxon>Eucestoda</taxon>
        <taxon>Cyclophyllidea</taxon>
        <taxon>Mesocestoididae</taxon>
        <taxon>Mesocestoides</taxon>
    </lineage>
</organism>
<evidence type="ECO:0000256" key="7">
    <source>
        <dbReference type="ARBA" id="ARBA00022832"/>
    </source>
</evidence>
<keyword evidence="7 14" id="KW-0276">Fatty acid metabolism</keyword>
<reference evidence="15" key="1">
    <citation type="submission" date="2019-11" db="UniProtKB">
        <authorList>
            <consortium name="WormBaseParasite"/>
        </authorList>
    </citation>
    <scope>IDENTIFICATION</scope>
</reference>
<dbReference type="AlphaFoldDB" id="A0A5K3F7Z5"/>
<dbReference type="GO" id="GO:0102158">
    <property type="term" value="F:very-long-chain (3R)-3-hydroxyacyl-CoA dehydratase activity"/>
    <property type="evidence" value="ECO:0007669"/>
    <property type="project" value="UniProtKB-EC"/>
</dbReference>
<accession>A0A5K3F7Z5</accession>
<evidence type="ECO:0000256" key="14">
    <source>
        <dbReference type="RuleBase" id="RU363109"/>
    </source>
</evidence>
<keyword evidence="11 14" id="KW-0275">Fatty acid biosynthesis</keyword>
<evidence type="ECO:0000256" key="9">
    <source>
        <dbReference type="ARBA" id="ARBA00023098"/>
    </source>
</evidence>
<keyword evidence="6 14" id="KW-0812">Transmembrane</keyword>
<evidence type="ECO:0000256" key="1">
    <source>
        <dbReference type="ARBA" id="ARBA00004141"/>
    </source>
</evidence>
<evidence type="ECO:0000313" key="15">
    <source>
        <dbReference type="WBParaSite" id="MCU_006225-RA"/>
    </source>
</evidence>
<evidence type="ECO:0000256" key="2">
    <source>
        <dbReference type="ARBA" id="ARBA00005194"/>
    </source>
</evidence>
<evidence type="ECO:0000256" key="5">
    <source>
        <dbReference type="ARBA" id="ARBA00022516"/>
    </source>
</evidence>
<name>A0A5K3F7Z5_MESCO</name>
<keyword evidence="9 14" id="KW-0443">Lipid metabolism</keyword>
<dbReference type="PANTHER" id="PTHR11035:SF3">
    <property type="entry name" value="VERY-LONG-CHAIN (3R)-3-HYDROXYACYL-COA DEHYDRATASE"/>
    <property type="match status" value="1"/>
</dbReference>
<protein>
    <recommendedName>
        <fullName evidence="4 14">Very-long-chain (3R)-3-hydroxyacyl-CoA dehydratase</fullName>
        <ecNumber evidence="4 14">4.2.1.134</ecNumber>
    </recommendedName>
</protein>
<dbReference type="GO" id="GO:0005789">
    <property type="term" value="C:endoplasmic reticulum membrane"/>
    <property type="evidence" value="ECO:0007669"/>
    <property type="project" value="UniProtKB-SubCell"/>
</dbReference>
<evidence type="ECO:0000256" key="13">
    <source>
        <dbReference type="ARBA" id="ARBA00036671"/>
    </source>
</evidence>
<comment type="caution">
    <text evidence="14">Lacks conserved residue(s) required for the propagation of feature annotation.</text>
</comment>
<evidence type="ECO:0000256" key="8">
    <source>
        <dbReference type="ARBA" id="ARBA00022989"/>
    </source>
</evidence>
<evidence type="ECO:0000256" key="10">
    <source>
        <dbReference type="ARBA" id="ARBA00023136"/>
    </source>
</evidence>
<dbReference type="EC" id="4.2.1.134" evidence="4 14"/>